<evidence type="ECO:0000256" key="1">
    <source>
        <dbReference type="SAM" id="MobiDB-lite"/>
    </source>
</evidence>
<protein>
    <submittedName>
        <fullName evidence="2">Uncharacterized protein</fullName>
    </submittedName>
</protein>
<evidence type="ECO:0000313" key="3">
    <source>
        <dbReference type="Proteomes" id="UP000050864"/>
    </source>
</evidence>
<dbReference type="RefSeq" id="WP_057634626.1">
    <property type="nucleotide sequence ID" value="NZ_LDJI01000023.1"/>
</dbReference>
<organism evidence="2 3">
    <name type="scientific">Stenotrophomonas humi</name>
    <dbReference type="NCBI Taxonomy" id="405444"/>
    <lineage>
        <taxon>Bacteria</taxon>
        <taxon>Pseudomonadati</taxon>
        <taxon>Pseudomonadota</taxon>
        <taxon>Gammaproteobacteria</taxon>
        <taxon>Lysobacterales</taxon>
        <taxon>Lysobacteraceae</taxon>
        <taxon>Stenotrophomonas</taxon>
    </lineage>
</organism>
<name>A0A0R0CAY6_9GAMM</name>
<dbReference type="PATRIC" id="fig|405444.3.peg.1600"/>
<gene>
    <name evidence="2" type="ORF">ABB26_12510</name>
</gene>
<keyword evidence="3" id="KW-1185">Reference proteome</keyword>
<accession>A0A0R0CAY6</accession>
<feature type="region of interest" description="Disordered" evidence="1">
    <location>
        <begin position="128"/>
        <end position="150"/>
    </location>
</feature>
<evidence type="ECO:0000313" key="2">
    <source>
        <dbReference type="EMBL" id="KRG63374.1"/>
    </source>
</evidence>
<reference evidence="2 3" key="1">
    <citation type="submission" date="2015-05" db="EMBL/GenBank/DDBJ databases">
        <title>Genome sequencing and analysis of members of genus Stenotrophomonas.</title>
        <authorList>
            <person name="Patil P.P."/>
            <person name="Midha S."/>
            <person name="Patil P.B."/>
        </authorList>
    </citation>
    <scope>NUCLEOTIDE SEQUENCE [LARGE SCALE GENOMIC DNA]</scope>
    <source>
        <strain evidence="2 3">DSM 18929</strain>
    </source>
</reference>
<dbReference type="STRING" id="405444.ABB26_12510"/>
<dbReference type="AlphaFoldDB" id="A0A0R0CAY6"/>
<dbReference type="EMBL" id="LDJI01000023">
    <property type="protein sequence ID" value="KRG63374.1"/>
    <property type="molecule type" value="Genomic_DNA"/>
</dbReference>
<dbReference type="OrthoDB" id="7132249at2"/>
<comment type="caution">
    <text evidence="2">The sequence shown here is derived from an EMBL/GenBank/DDBJ whole genome shotgun (WGS) entry which is preliminary data.</text>
</comment>
<dbReference type="Proteomes" id="UP000050864">
    <property type="component" value="Unassembled WGS sequence"/>
</dbReference>
<proteinExistence type="predicted"/>
<sequence length="150" mass="16790">MTDYLPKVARLRAQIEKLADEIRELSDGMPPKEEALAAIDTHIEREAAKVTIRPNAFIGDADTAVSAYPESAHAYACKFFPDAIRERLRAEVEALYQGEVTITDDRKQERLEAQLLELERQEESLIREAAADGKNIPRRSDANPAITLAD</sequence>